<evidence type="ECO:0000256" key="2">
    <source>
        <dbReference type="ARBA" id="ARBA00022723"/>
    </source>
</evidence>
<dbReference type="NCBIfam" id="TIGR00079">
    <property type="entry name" value="pept_deformyl"/>
    <property type="match status" value="1"/>
</dbReference>
<dbReference type="FunFam" id="3.90.45.10:FF:000003">
    <property type="entry name" value="Peptide deformylase"/>
    <property type="match status" value="1"/>
</dbReference>
<dbReference type="GO" id="GO:0006412">
    <property type="term" value="P:translation"/>
    <property type="evidence" value="ECO:0007669"/>
    <property type="project" value="UniProtKB-KW"/>
</dbReference>
<organism evidence="6">
    <name type="scientific">marine metagenome</name>
    <dbReference type="NCBI Taxonomy" id="408172"/>
    <lineage>
        <taxon>unclassified sequences</taxon>
        <taxon>metagenomes</taxon>
        <taxon>ecological metagenomes</taxon>
    </lineage>
</organism>
<dbReference type="SUPFAM" id="SSF56420">
    <property type="entry name" value="Peptide deformylase"/>
    <property type="match status" value="1"/>
</dbReference>
<dbReference type="PIRSF" id="PIRSF004749">
    <property type="entry name" value="Pep_def"/>
    <property type="match status" value="1"/>
</dbReference>
<proteinExistence type="inferred from homology"/>
<evidence type="ECO:0000256" key="5">
    <source>
        <dbReference type="ARBA" id="ARBA00023004"/>
    </source>
</evidence>
<dbReference type="PANTHER" id="PTHR10458:SF20">
    <property type="entry name" value="PEPTIDE DEFORMYLASE 1"/>
    <property type="match status" value="1"/>
</dbReference>
<evidence type="ECO:0000256" key="1">
    <source>
        <dbReference type="ARBA" id="ARBA00010759"/>
    </source>
</evidence>
<evidence type="ECO:0000256" key="4">
    <source>
        <dbReference type="ARBA" id="ARBA00022917"/>
    </source>
</evidence>
<dbReference type="NCBIfam" id="NF001159">
    <property type="entry name" value="PRK00150.1-3"/>
    <property type="match status" value="1"/>
</dbReference>
<dbReference type="PRINTS" id="PR01576">
    <property type="entry name" value="PDEFORMYLASE"/>
</dbReference>
<evidence type="ECO:0000313" key="6">
    <source>
        <dbReference type="EMBL" id="SVA27362.1"/>
    </source>
</evidence>
<dbReference type="CDD" id="cd00487">
    <property type="entry name" value="Pep_deformylase"/>
    <property type="match status" value="1"/>
</dbReference>
<dbReference type="AlphaFoldDB" id="A0A381UGS1"/>
<dbReference type="InterPro" id="IPR036821">
    <property type="entry name" value="Peptide_deformylase_sf"/>
</dbReference>
<dbReference type="EMBL" id="UINC01006411">
    <property type="protein sequence ID" value="SVA27362.1"/>
    <property type="molecule type" value="Genomic_DNA"/>
</dbReference>
<dbReference type="InterPro" id="IPR023635">
    <property type="entry name" value="Peptide_deformylase"/>
</dbReference>
<dbReference type="PANTHER" id="PTHR10458">
    <property type="entry name" value="PEPTIDE DEFORMYLASE"/>
    <property type="match status" value="1"/>
</dbReference>
<evidence type="ECO:0008006" key="7">
    <source>
        <dbReference type="Google" id="ProtNLM"/>
    </source>
</evidence>
<dbReference type="GO" id="GO:0005739">
    <property type="term" value="C:mitochondrion"/>
    <property type="evidence" value="ECO:0007669"/>
    <property type="project" value="UniProtKB-ARBA"/>
</dbReference>
<gene>
    <name evidence="6" type="ORF">METZ01_LOCUS80216</name>
</gene>
<keyword evidence="3" id="KW-0378">Hydrolase</keyword>
<dbReference type="GO" id="GO:0046872">
    <property type="term" value="F:metal ion binding"/>
    <property type="evidence" value="ECO:0007669"/>
    <property type="project" value="UniProtKB-KW"/>
</dbReference>
<dbReference type="Gene3D" id="3.90.45.10">
    <property type="entry name" value="Peptide deformylase"/>
    <property type="match status" value="1"/>
</dbReference>
<keyword evidence="2" id="KW-0479">Metal-binding</keyword>
<comment type="similarity">
    <text evidence="1">Belongs to the polypeptide deformylase family.</text>
</comment>
<reference evidence="6" key="1">
    <citation type="submission" date="2018-05" db="EMBL/GenBank/DDBJ databases">
        <authorList>
            <person name="Lanie J.A."/>
            <person name="Ng W.-L."/>
            <person name="Kazmierczak K.M."/>
            <person name="Andrzejewski T.M."/>
            <person name="Davidsen T.M."/>
            <person name="Wayne K.J."/>
            <person name="Tettelin H."/>
            <person name="Glass J.I."/>
            <person name="Rusch D."/>
            <person name="Podicherti R."/>
            <person name="Tsui H.-C.T."/>
            <person name="Winkler M.E."/>
        </authorList>
    </citation>
    <scope>NUCLEOTIDE SEQUENCE</scope>
</reference>
<keyword evidence="5" id="KW-0408">Iron</keyword>
<dbReference type="GO" id="GO:0042586">
    <property type="term" value="F:peptide deformylase activity"/>
    <property type="evidence" value="ECO:0007669"/>
    <property type="project" value="InterPro"/>
</dbReference>
<name>A0A381UGS1_9ZZZZ</name>
<dbReference type="HAMAP" id="MF_00163">
    <property type="entry name" value="Pep_deformylase"/>
    <property type="match status" value="1"/>
</dbReference>
<dbReference type="Pfam" id="PF01327">
    <property type="entry name" value="Pep_deformylase"/>
    <property type="match status" value="1"/>
</dbReference>
<accession>A0A381UGS1</accession>
<sequence>MSILKIARLGHPILLQKAKIVEDITSNKTKKIIHDMTETMLDAKGIGLAAPQIHINRQIIIFRVPEEDEDDEKKIKITALINPRFTKITDKSENEWEGCLSIPGMLGLVKRFSKIQYEGSDMRGNIIQRKAEGLHARIVQHEYDHLQGILYTSRLVDNSAFGYAEEIEEYWKKKEIEKSQSQ</sequence>
<evidence type="ECO:0000256" key="3">
    <source>
        <dbReference type="ARBA" id="ARBA00022801"/>
    </source>
</evidence>
<keyword evidence="4" id="KW-0648">Protein biosynthesis</keyword>
<protein>
    <recommendedName>
        <fullName evidence="7">Peptide deformylase</fullName>
    </recommendedName>
</protein>